<proteinExistence type="predicted"/>
<dbReference type="SUPFAM" id="SSF55073">
    <property type="entry name" value="Nucleotide cyclase"/>
    <property type="match status" value="1"/>
</dbReference>
<dbReference type="InterPro" id="IPR001633">
    <property type="entry name" value="EAL_dom"/>
</dbReference>
<dbReference type="PROSITE" id="PS50883">
    <property type="entry name" value="EAL"/>
    <property type="match status" value="1"/>
</dbReference>
<dbReference type="InterPro" id="IPR035919">
    <property type="entry name" value="EAL_sf"/>
</dbReference>
<organism evidence="3 4">
    <name type="scientific">Iodidimonas gelatinilytica</name>
    <dbReference type="NCBI Taxonomy" id="1236966"/>
    <lineage>
        <taxon>Bacteria</taxon>
        <taxon>Pseudomonadati</taxon>
        <taxon>Pseudomonadota</taxon>
        <taxon>Alphaproteobacteria</taxon>
        <taxon>Iodidimonadales</taxon>
        <taxon>Iodidimonadaceae</taxon>
        <taxon>Iodidimonas</taxon>
    </lineage>
</organism>
<protein>
    <recommendedName>
        <fullName evidence="5">Diguanylate cyclase</fullName>
    </recommendedName>
</protein>
<dbReference type="Proteomes" id="UP000322084">
    <property type="component" value="Unassembled WGS sequence"/>
</dbReference>
<accession>A0A5A7MND3</accession>
<dbReference type="SMART" id="SM00267">
    <property type="entry name" value="GGDEF"/>
    <property type="match status" value="1"/>
</dbReference>
<evidence type="ECO:0000259" key="2">
    <source>
        <dbReference type="PROSITE" id="PS50887"/>
    </source>
</evidence>
<reference evidence="3 4" key="1">
    <citation type="submission" date="2019-09" db="EMBL/GenBank/DDBJ databases">
        <title>NBRP : Genome information of microbial organism related human and environment.</title>
        <authorList>
            <person name="Hattori M."/>
            <person name="Oshima K."/>
            <person name="Inaba H."/>
            <person name="Suda W."/>
            <person name="Sakamoto M."/>
            <person name="Iino T."/>
            <person name="Kitahara M."/>
            <person name="Oshida Y."/>
            <person name="Iida T."/>
            <person name="Kudo T."/>
            <person name="Itoh T."/>
            <person name="Ohkuma M."/>
        </authorList>
    </citation>
    <scope>NUCLEOTIDE SEQUENCE [LARGE SCALE GENOMIC DNA]</scope>
    <source>
        <strain evidence="3 4">Hi-2</strain>
    </source>
</reference>
<dbReference type="NCBIfam" id="TIGR00254">
    <property type="entry name" value="GGDEF"/>
    <property type="match status" value="1"/>
</dbReference>
<evidence type="ECO:0000259" key="1">
    <source>
        <dbReference type="PROSITE" id="PS50883"/>
    </source>
</evidence>
<dbReference type="Pfam" id="PF00990">
    <property type="entry name" value="GGDEF"/>
    <property type="match status" value="1"/>
</dbReference>
<feature type="domain" description="GGDEF" evidence="2">
    <location>
        <begin position="180"/>
        <end position="313"/>
    </location>
</feature>
<dbReference type="CDD" id="cd01949">
    <property type="entry name" value="GGDEF"/>
    <property type="match status" value="1"/>
</dbReference>
<dbReference type="InterPro" id="IPR052155">
    <property type="entry name" value="Biofilm_reg_signaling"/>
</dbReference>
<sequence>MAGSMLKITRDPETPDIGSDIDPYALLGHLSLGVVVCEIDERRGNPVLIANEQAKSLLMITDTSIRDWCLDDVSVLEFGEPLLSEFHRAVKTQRPVHYEWDLEFNGQTRNFACEITPLETACGQSPRVMCTLADRTAEKRAGANLLHHALHDGLTGLPNRSHFLNRLEEAVARCHGEENRACAVLMLNVDRFQLINESFGHPAGDAFLIDLANSLRGCLRSADILARFNGDEFAILIDDISGLDDATGLAARIHQMMEVPRMVSDSEAYMSVSIGISTTQTSHMHPENLIRDADISMHRSKNLGRSRTEVFARDTHIVRTGQIQLETDLRKAIENEELELFYQPIIDLEQGRTIAFEALTRWHHPERGFVSPVDFIPLAEETGLILPLGRWAMLESCRQLRAWQSSLAGTKDLFINVNMSAVQFLQDDIPATVAQCLAETGIQGRNLRLEITETALVADPDGAAECLHAIKRLGPTLALDDFGTGYSSLNYLNNFPIDCIKIDRSFVGRVDRDDQSAKIIRIITMLADTLKMSVVAEGIENSEQHMMMRSLGCRYGQGFLFSRPLPQEEATAHLKASLK</sequence>
<dbReference type="CDD" id="cd01948">
    <property type="entry name" value="EAL"/>
    <property type="match status" value="1"/>
</dbReference>
<dbReference type="Gene3D" id="3.20.20.450">
    <property type="entry name" value="EAL domain"/>
    <property type="match status" value="1"/>
</dbReference>
<dbReference type="Pfam" id="PF00563">
    <property type="entry name" value="EAL"/>
    <property type="match status" value="1"/>
</dbReference>
<dbReference type="AlphaFoldDB" id="A0A5A7MND3"/>
<dbReference type="EMBL" id="BKCL01000001">
    <property type="protein sequence ID" value="GEQ96653.1"/>
    <property type="molecule type" value="Genomic_DNA"/>
</dbReference>
<dbReference type="SMART" id="SM00052">
    <property type="entry name" value="EAL"/>
    <property type="match status" value="1"/>
</dbReference>
<evidence type="ECO:0000313" key="4">
    <source>
        <dbReference type="Proteomes" id="UP000322084"/>
    </source>
</evidence>
<dbReference type="SUPFAM" id="SSF141868">
    <property type="entry name" value="EAL domain-like"/>
    <property type="match status" value="1"/>
</dbReference>
<dbReference type="FunFam" id="3.20.20.450:FF:000001">
    <property type="entry name" value="Cyclic di-GMP phosphodiesterase yahA"/>
    <property type="match status" value="1"/>
</dbReference>
<evidence type="ECO:0008006" key="5">
    <source>
        <dbReference type="Google" id="ProtNLM"/>
    </source>
</evidence>
<dbReference type="InterPro" id="IPR029787">
    <property type="entry name" value="Nucleotide_cyclase"/>
</dbReference>
<evidence type="ECO:0000313" key="3">
    <source>
        <dbReference type="EMBL" id="GEQ96653.1"/>
    </source>
</evidence>
<dbReference type="Gene3D" id="3.30.450.20">
    <property type="entry name" value="PAS domain"/>
    <property type="match status" value="1"/>
</dbReference>
<name>A0A5A7MND3_9PROT</name>
<dbReference type="PANTHER" id="PTHR44757">
    <property type="entry name" value="DIGUANYLATE CYCLASE DGCP"/>
    <property type="match status" value="1"/>
</dbReference>
<comment type="caution">
    <text evidence="3">The sequence shown here is derived from an EMBL/GenBank/DDBJ whole genome shotgun (WGS) entry which is preliminary data.</text>
</comment>
<dbReference type="Gene3D" id="3.30.70.270">
    <property type="match status" value="1"/>
</dbReference>
<dbReference type="InterPro" id="IPR000160">
    <property type="entry name" value="GGDEF_dom"/>
</dbReference>
<dbReference type="PROSITE" id="PS50887">
    <property type="entry name" value="GGDEF"/>
    <property type="match status" value="1"/>
</dbReference>
<dbReference type="PANTHER" id="PTHR44757:SF2">
    <property type="entry name" value="BIOFILM ARCHITECTURE MAINTENANCE PROTEIN MBAA"/>
    <property type="match status" value="1"/>
</dbReference>
<feature type="domain" description="EAL" evidence="1">
    <location>
        <begin position="322"/>
        <end position="578"/>
    </location>
</feature>
<dbReference type="InterPro" id="IPR043128">
    <property type="entry name" value="Rev_trsase/Diguanyl_cyclase"/>
</dbReference>
<gene>
    <name evidence="3" type="ORF">JCM17844_02900</name>
</gene>